<dbReference type="EMBL" id="KB445798">
    <property type="protein sequence ID" value="EMD36185.1"/>
    <property type="molecule type" value="Genomic_DNA"/>
</dbReference>
<evidence type="ECO:0000313" key="2">
    <source>
        <dbReference type="Proteomes" id="UP000016930"/>
    </source>
</evidence>
<sequence>MVDAISAPEVRVHLAYAEQQRLDGSAAVATQAAKRKAVFDRRVHASQAGAVSFATGDLVQVYRNDLDYTFHTEHKLLPKWSPPRRIAGR</sequence>
<keyword evidence="2" id="KW-1185">Reference proteome</keyword>
<dbReference type="HOGENOM" id="CLU_186480_0_0_1"/>
<reference evidence="1 2" key="1">
    <citation type="journal article" date="2012" name="Proc. Natl. Acad. Sci. U.S.A.">
        <title>Comparative genomics of Ceriporiopsis subvermispora and Phanerochaete chrysosporium provide insight into selective ligninolysis.</title>
        <authorList>
            <person name="Fernandez-Fueyo E."/>
            <person name="Ruiz-Duenas F.J."/>
            <person name="Ferreira P."/>
            <person name="Floudas D."/>
            <person name="Hibbett D.S."/>
            <person name="Canessa P."/>
            <person name="Larrondo L.F."/>
            <person name="James T.Y."/>
            <person name="Seelenfreund D."/>
            <person name="Lobos S."/>
            <person name="Polanco R."/>
            <person name="Tello M."/>
            <person name="Honda Y."/>
            <person name="Watanabe T."/>
            <person name="Watanabe T."/>
            <person name="Ryu J.S."/>
            <person name="Kubicek C.P."/>
            <person name="Schmoll M."/>
            <person name="Gaskell J."/>
            <person name="Hammel K.E."/>
            <person name="St John F.J."/>
            <person name="Vanden Wymelenberg A."/>
            <person name="Sabat G."/>
            <person name="Splinter BonDurant S."/>
            <person name="Syed K."/>
            <person name="Yadav J.S."/>
            <person name="Doddapaneni H."/>
            <person name="Subramanian V."/>
            <person name="Lavin J.L."/>
            <person name="Oguiza J.A."/>
            <person name="Perez G."/>
            <person name="Pisabarro A.G."/>
            <person name="Ramirez L."/>
            <person name="Santoyo F."/>
            <person name="Master E."/>
            <person name="Coutinho P.M."/>
            <person name="Henrissat B."/>
            <person name="Lombard V."/>
            <person name="Magnuson J.K."/>
            <person name="Kuees U."/>
            <person name="Hori C."/>
            <person name="Igarashi K."/>
            <person name="Samejima M."/>
            <person name="Held B.W."/>
            <person name="Barry K.W."/>
            <person name="LaButti K.M."/>
            <person name="Lapidus A."/>
            <person name="Lindquist E.A."/>
            <person name="Lucas S.M."/>
            <person name="Riley R."/>
            <person name="Salamov A.A."/>
            <person name="Hoffmeister D."/>
            <person name="Schwenk D."/>
            <person name="Hadar Y."/>
            <person name="Yarden O."/>
            <person name="de Vries R.P."/>
            <person name="Wiebenga A."/>
            <person name="Stenlid J."/>
            <person name="Eastwood D."/>
            <person name="Grigoriev I.V."/>
            <person name="Berka R.M."/>
            <person name="Blanchette R.A."/>
            <person name="Kersten P."/>
            <person name="Martinez A.T."/>
            <person name="Vicuna R."/>
            <person name="Cullen D."/>
        </authorList>
    </citation>
    <scope>NUCLEOTIDE SEQUENCE [LARGE SCALE GENOMIC DNA]</scope>
    <source>
        <strain evidence="1 2">B</strain>
    </source>
</reference>
<organism evidence="1 2">
    <name type="scientific">Ceriporiopsis subvermispora (strain B)</name>
    <name type="common">White-rot fungus</name>
    <name type="synonym">Gelatoporia subvermispora</name>
    <dbReference type="NCBI Taxonomy" id="914234"/>
    <lineage>
        <taxon>Eukaryota</taxon>
        <taxon>Fungi</taxon>
        <taxon>Dikarya</taxon>
        <taxon>Basidiomycota</taxon>
        <taxon>Agaricomycotina</taxon>
        <taxon>Agaricomycetes</taxon>
        <taxon>Polyporales</taxon>
        <taxon>Gelatoporiaceae</taxon>
        <taxon>Gelatoporia</taxon>
    </lineage>
</organism>
<dbReference type="OrthoDB" id="3237746at2759"/>
<dbReference type="Proteomes" id="UP000016930">
    <property type="component" value="Unassembled WGS sequence"/>
</dbReference>
<protein>
    <submittedName>
        <fullName evidence="1">Uncharacterized protein</fullName>
    </submittedName>
</protein>
<proteinExistence type="predicted"/>
<evidence type="ECO:0000313" key="1">
    <source>
        <dbReference type="EMBL" id="EMD36185.1"/>
    </source>
</evidence>
<accession>M2QVQ9</accession>
<dbReference type="AlphaFoldDB" id="M2QVQ9"/>
<name>M2QVQ9_CERS8</name>
<gene>
    <name evidence="1" type="ORF">CERSUDRAFT_52171</name>
</gene>